<gene>
    <name evidence="1" type="ORF">UAU_03600</name>
</gene>
<keyword evidence="2" id="KW-1185">Reference proteome</keyword>
<dbReference type="PATRIC" id="fig|1158607.3.peg.3596"/>
<dbReference type="STRING" id="160454.RV10_GL001123"/>
<protein>
    <submittedName>
        <fullName evidence="1">Uncharacterized protein</fullName>
    </submittedName>
</protein>
<proteinExistence type="predicted"/>
<evidence type="ECO:0000313" key="1">
    <source>
        <dbReference type="EMBL" id="EOH91061.1"/>
    </source>
</evidence>
<dbReference type="EMBL" id="AJAQ01000035">
    <property type="protein sequence ID" value="EOH91061.1"/>
    <property type="molecule type" value="Genomic_DNA"/>
</dbReference>
<dbReference type="Proteomes" id="UP000013782">
    <property type="component" value="Unassembled WGS sequence"/>
</dbReference>
<comment type="caution">
    <text evidence="1">The sequence shown here is derived from an EMBL/GenBank/DDBJ whole genome shotgun (WGS) entry which is preliminary data.</text>
</comment>
<evidence type="ECO:0000313" key="2">
    <source>
        <dbReference type="Proteomes" id="UP000013782"/>
    </source>
</evidence>
<sequence length="52" mass="6037">MKELFAPKKEQPKESKLTLNELEKLKIELEAKSRLFATSIGLVKPNREYDFG</sequence>
<dbReference type="AlphaFoldDB" id="R2SDX3"/>
<name>R2SDX3_9ENTE</name>
<dbReference type="HOGENOM" id="CLU_3043216_0_0_9"/>
<organism evidence="1 2">
    <name type="scientific">Enterococcus pallens ATCC BAA-351</name>
    <dbReference type="NCBI Taxonomy" id="1158607"/>
    <lineage>
        <taxon>Bacteria</taxon>
        <taxon>Bacillati</taxon>
        <taxon>Bacillota</taxon>
        <taxon>Bacilli</taxon>
        <taxon>Lactobacillales</taxon>
        <taxon>Enterococcaceae</taxon>
        <taxon>Enterococcus</taxon>
    </lineage>
</organism>
<accession>R2SDX3</accession>
<dbReference type="RefSeq" id="WP_010758574.1">
    <property type="nucleotide sequence ID" value="NZ_ASWD01000004.1"/>
</dbReference>
<reference evidence="1 2" key="1">
    <citation type="submission" date="2013-02" db="EMBL/GenBank/DDBJ databases">
        <title>The Genome Sequence of Enterococcus pallens BAA-351.</title>
        <authorList>
            <consortium name="The Broad Institute Genome Sequencing Platform"/>
            <consortium name="The Broad Institute Genome Sequencing Center for Infectious Disease"/>
            <person name="Earl A.M."/>
            <person name="Gilmore M.S."/>
            <person name="Lebreton F."/>
            <person name="Walker B."/>
            <person name="Young S.K."/>
            <person name="Zeng Q."/>
            <person name="Gargeya S."/>
            <person name="Fitzgerald M."/>
            <person name="Haas B."/>
            <person name="Abouelleil A."/>
            <person name="Alvarado L."/>
            <person name="Arachchi H.M."/>
            <person name="Berlin A.M."/>
            <person name="Chapman S.B."/>
            <person name="Dewar J."/>
            <person name="Goldberg J."/>
            <person name="Griggs A."/>
            <person name="Gujja S."/>
            <person name="Hansen M."/>
            <person name="Howarth C."/>
            <person name="Imamovic A."/>
            <person name="Larimer J."/>
            <person name="McCowan C."/>
            <person name="Murphy C."/>
            <person name="Neiman D."/>
            <person name="Pearson M."/>
            <person name="Priest M."/>
            <person name="Roberts A."/>
            <person name="Saif S."/>
            <person name="Shea T."/>
            <person name="Sisk P."/>
            <person name="Sykes S."/>
            <person name="Wortman J."/>
            <person name="Nusbaum C."/>
            <person name="Birren B."/>
        </authorList>
    </citation>
    <scope>NUCLEOTIDE SEQUENCE [LARGE SCALE GENOMIC DNA]</scope>
    <source>
        <strain evidence="1 2">ATCC BAA-351</strain>
    </source>
</reference>